<protein>
    <submittedName>
        <fullName evidence="1">Uncharacterized protein</fullName>
    </submittedName>
</protein>
<gene>
    <name evidence="1" type="ORF">CN611_14405</name>
</gene>
<sequence>MKNILRYDLLVSFYTNRWKWLACFSIFGIITLLFSQTSNKPTSDVFINYFFKGPKLPDSSIEIPYMFLLVQLYIFFIIGNNVSEDYRTYSMYIFTRLKKKNKWIISKICWLIINITFYYVTMFLLFITFTGFNFTYNDTGQPYNIILAIFFLMYTTSLSLGMFHVALSMLIKPIFSFIILGIFYLIPVFVNSSFSPGAQAMLTRHAPFTHTSLLDSYIYNFIVFATSLFAFFIIIKKKDIMKEEE</sequence>
<name>A0A2B5X7U3_9BACI</name>
<evidence type="ECO:0000313" key="1">
    <source>
        <dbReference type="EMBL" id="PEM55459.1"/>
    </source>
</evidence>
<dbReference type="RefSeq" id="WP_098102598.1">
    <property type="nucleotide sequence ID" value="NZ_NUDL01000041.1"/>
</dbReference>
<evidence type="ECO:0000313" key="2">
    <source>
        <dbReference type="Proteomes" id="UP000220621"/>
    </source>
</evidence>
<accession>A0A2B5X7U3</accession>
<dbReference type="EMBL" id="NUDL01000041">
    <property type="protein sequence ID" value="PEM55459.1"/>
    <property type="molecule type" value="Genomic_DNA"/>
</dbReference>
<comment type="caution">
    <text evidence="1">The sequence shown here is derived from an EMBL/GenBank/DDBJ whole genome shotgun (WGS) entry which is preliminary data.</text>
</comment>
<proteinExistence type="predicted"/>
<reference evidence="1 2" key="1">
    <citation type="submission" date="2017-09" db="EMBL/GenBank/DDBJ databases">
        <title>Large-scale bioinformatics analysis of Bacillus genomes uncovers conserved roles of natural products in bacterial physiology.</title>
        <authorList>
            <consortium name="Agbiome Team Llc"/>
            <person name="Bleich R.M."/>
            <person name="Grubbs K.J."/>
            <person name="Santa Maria K.C."/>
            <person name="Allen S.E."/>
            <person name="Farag S."/>
            <person name="Shank E.A."/>
            <person name="Bowers A."/>
        </authorList>
    </citation>
    <scope>NUCLEOTIDE SEQUENCE [LARGE SCALE GENOMIC DNA]</scope>
    <source>
        <strain evidence="1 2">AFS010764</strain>
    </source>
</reference>
<dbReference type="Proteomes" id="UP000220621">
    <property type="component" value="Unassembled WGS sequence"/>
</dbReference>
<organism evidence="1 2">
    <name type="scientific">Bacillus wiedmannii</name>
    <dbReference type="NCBI Taxonomy" id="1890302"/>
    <lineage>
        <taxon>Bacteria</taxon>
        <taxon>Bacillati</taxon>
        <taxon>Bacillota</taxon>
        <taxon>Bacilli</taxon>
        <taxon>Bacillales</taxon>
        <taxon>Bacillaceae</taxon>
        <taxon>Bacillus</taxon>
        <taxon>Bacillus cereus group</taxon>
    </lineage>
</organism>
<dbReference type="AlphaFoldDB" id="A0A2B5X7U3"/>